<reference evidence="2 3" key="1">
    <citation type="journal article" date="2020" name="G3 (Bethesda)">
        <title>Improved Reference Genome for Cyclotella cryptica CCMP332, a Model for Cell Wall Morphogenesis, Salinity Adaptation, and Lipid Production in Diatoms (Bacillariophyta).</title>
        <authorList>
            <person name="Roberts W.R."/>
            <person name="Downey K.M."/>
            <person name="Ruck E.C."/>
            <person name="Traller J.C."/>
            <person name="Alverson A.J."/>
        </authorList>
    </citation>
    <scope>NUCLEOTIDE SEQUENCE [LARGE SCALE GENOMIC DNA]</scope>
    <source>
        <strain evidence="2 3">CCMP332</strain>
    </source>
</reference>
<dbReference type="EMBL" id="JABMIG020000439">
    <property type="protein sequence ID" value="KAL3778380.1"/>
    <property type="molecule type" value="Genomic_DNA"/>
</dbReference>
<dbReference type="InterPro" id="IPR052927">
    <property type="entry name" value="DCC_oxidoreductase"/>
</dbReference>
<accession>A0ABD3NW00</accession>
<dbReference type="PANTHER" id="PTHR33639">
    <property type="entry name" value="THIOL-DISULFIDE OXIDOREDUCTASE DCC"/>
    <property type="match status" value="1"/>
</dbReference>
<feature type="compositionally biased region" description="Acidic residues" evidence="1">
    <location>
        <begin position="345"/>
        <end position="356"/>
    </location>
</feature>
<evidence type="ECO:0000313" key="3">
    <source>
        <dbReference type="Proteomes" id="UP001516023"/>
    </source>
</evidence>
<dbReference type="InterPro" id="IPR007263">
    <property type="entry name" value="DCC1-like"/>
</dbReference>
<feature type="region of interest" description="Disordered" evidence="1">
    <location>
        <begin position="340"/>
        <end position="367"/>
    </location>
</feature>
<evidence type="ECO:0000256" key="1">
    <source>
        <dbReference type="SAM" id="MobiDB-lite"/>
    </source>
</evidence>
<dbReference type="Proteomes" id="UP001516023">
    <property type="component" value="Unassembled WGS sequence"/>
</dbReference>
<dbReference type="Pfam" id="PF04134">
    <property type="entry name" value="DCC1-like"/>
    <property type="match status" value="1"/>
</dbReference>
<protein>
    <recommendedName>
        <fullName evidence="4">DUF393 domain-containing protein</fullName>
    </recommendedName>
</protein>
<gene>
    <name evidence="2" type="ORF">HJC23_003189</name>
</gene>
<name>A0ABD3NW00_9STRA</name>
<keyword evidence="3" id="KW-1185">Reference proteome</keyword>
<organism evidence="2 3">
    <name type="scientific">Cyclotella cryptica</name>
    <dbReference type="NCBI Taxonomy" id="29204"/>
    <lineage>
        <taxon>Eukaryota</taxon>
        <taxon>Sar</taxon>
        <taxon>Stramenopiles</taxon>
        <taxon>Ochrophyta</taxon>
        <taxon>Bacillariophyta</taxon>
        <taxon>Coscinodiscophyceae</taxon>
        <taxon>Thalassiosirophycidae</taxon>
        <taxon>Stephanodiscales</taxon>
        <taxon>Stephanodiscaceae</taxon>
        <taxon>Cyclotella</taxon>
    </lineage>
</organism>
<dbReference type="PANTHER" id="PTHR33639:SF2">
    <property type="entry name" value="DUF393 DOMAIN-CONTAINING PROTEIN"/>
    <property type="match status" value="1"/>
</dbReference>
<comment type="caution">
    <text evidence="2">The sequence shown here is derived from an EMBL/GenBank/DDBJ whole genome shotgun (WGS) entry which is preliminary data.</text>
</comment>
<sequence>MSLPISALTCLIPSTPLISFTAPGGRTLYLMRPRPGCLEDMMIMAVPRRCPPSPADTIKYFCNCAVRYSLLNEASPVRLLKTMPPHALDMVASIVIFLSALMILTSSGAGAFSPSSLVTSSSSTSTTSLSATAPTSFALFGLAAKRSHRQTKQQRQQQHDNSMFAIPSIFHPSDTRPVVLFDGKCNLCNAGVQLVLDYDRASSDARGNLRVAALQSRVGKLLLARLPQWQRDLVVPGGEAGESYKSIVVTSPHRTWINSAACIRIGRELRGPLRYLAWLAWIIPPFIRDPMYKLLSRHRKKLFGESPECRLWDDNWDTRFVDDAMFGGRGANVDPFADPSAVAAQEEEEDDEDDERNVEQAMPPSVGDSVRVVSSKPILHTHVPGYEEHGLCSVGLVGTVTRVLNQRSYPKNVAVMFQLEEESDSGDGNAATQFEAHFYPWQLRKEE</sequence>
<proteinExistence type="predicted"/>
<dbReference type="AlphaFoldDB" id="A0ABD3NW00"/>
<evidence type="ECO:0000313" key="2">
    <source>
        <dbReference type="EMBL" id="KAL3778380.1"/>
    </source>
</evidence>
<evidence type="ECO:0008006" key="4">
    <source>
        <dbReference type="Google" id="ProtNLM"/>
    </source>
</evidence>